<dbReference type="InterPro" id="IPR050383">
    <property type="entry name" value="GlyoxalaseI/FosfomycinResist"/>
</dbReference>
<dbReference type="InterPro" id="IPR037523">
    <property type="entry name" value="VOC_core"/>
</dbReference>
<dbReference type="InterPro" id="IPR029068">
    <property type="entry name" value="Glyas_Bleomycin-R_OHBP_Dase"/>
</dbReference>
<dbReference type="PROSITE" id="PS51819">
    <property type="entry name" value="VOC"/>
    <property type="match status" value="1"/>
</dbReference>
<dbReference type="Gene3D" id="3.10.180.10">
    <property type="entry name" value="2,3-Dihydroxybiphenyl 1,2-Dioxygenase, domain 1"/>
    <property type="match status" value="1"/>
</dbReference>
<gene>
    <name evidence="2" type="ORF">LX16_4377</name>
</gene>
<keyword evidence="2" id="KW-0223">Dioxygenase</keyword>
<name>A0A562URC4_9ACTN</name>
<dbReference type="PANTHER" id="PTHR21366">
    <property type="entry name" value="GLYOXALASE FAMILY PROTEIN"/>
    <property type="match status" value="1"/>
</dbReference>
<dbReference type="Proteomes" id="UP000321617">
    <property type="component" value="Unassembled WGS sequence"/>
</dbReference>
<dbReference type="RefSeq" id="WP_244615936.1">
    <property type="nucleotide sequence ID" value="NZ_BAABIJ010000004.1"/>
</dbReference>
<comment type="caution">
    <text evidence="2">The sequence shown here is derived from an EMBL/GenBank/DDBJ whole genome shotgun (WGS) entry which is preliminary data.</text>
</comment>
<dbReference type="AlphaFoldDB" id="A0A562URC4"/>
<keyword evidence="2" id="KW-0456">Lyase</keyword>
<sequence>MVKITGFDHLVLNVSDVERALEFYTGTLGLEPVRVEQWRAGEVPFPSVRVNGSTIIDLFSRERGESNVDHFCLVVEPLDWQEVIDSGELTVVDGPGSRFGARGTATSVYVEDPDGNVIELRWYPQDRES</sequence>
<reference evidence="2 3" key="1">
    <citation type="journal article" date="2013" name="Stand. Genomic Sci.">
        <title>Genomic Encyclopedia of Type Strains, Phase I: The one thousand microbial genomes (KMG-I) project.</title>
        <authorList>
            <person name="Kyrpides N.C."/>
            <person name="Woyke T."/>
            <person name="Eisen J.A."/>
            <person name="Garrity G."/>
            <person name="Lilburn T.G."/>
            <person name="Beck B.J."/>
            <person name="Whitman W.B."/>
            <person name="Hugenholtz P."/>
            <person name="Klenk H.P."/>
        </authorList>
    </citation>
    <scope>NUCLEOTIDE SEQUENCE [LARGE SCALE GENOMIC DNA]</scope>
    <source>
        <strain evidence="2 3">DSM 45044</strain>
    </source>
</reference>
<evidence type="ECO:0000259" key="1">
    <source>
        <dbReference type="PROSITE" id="PS51819"/>
    </source>
</evidence>
<accession>A0A562URC4</accession>
<evidence type="ECO:0000313" key="2">
    <source>
        <dbReference type="EMBL" id="TWJ08157.1"/>
    </source>
</evidence>
<dbReference type="EMBL" id="VLLL01000008">
    <property type="protein sequence ID" value="TWJ08157.1"/>
    <property type="molecule type" value="Genomic_DNA"/>
</dbReference>
<dbReference type="InterPro" id="IPR004360">
    <property type="entry name" value="Glyas_Fos-R_dOase_dom"/>
</dbReference>
<protein>
    <submittedName>
        <fullName evidence="2">Catechol 2,3-dioxygenase-like lactoylglutathione lyase family enzyme</fullName>
    </submittedName>
</protein>
<dbReference type="GO" id="GO:0051213">
    <property type="term" value="F:dioxygenase activity"/>
    <property type="evidence" value="ECO:0007669"/>
    <property type="project" value="UniProtKB-KW"/>
</dbReference>
<dbReference type="GO" id="GO:0016829">
    <property type="term" value="F:lyase activity"/>
    <property type="evidence" value="ECO:0007669"/>
    <property type="project" value="UniProtKB-KW"/>
</dbReference>
<organism evidence="2 3">
    <name type="scientific">Stackebrandtia albiflava</name>
    <dbReference type="NCBI Taxonomy" id="406432"/>
    <lineage>
        <taxon>Bacteria</taxon>
        <taxon>Bacillati</taxon>
        <taxon>Actinomycetota</taxon>
        <taxon>Actinomycetes</taxon>
        <taxon>Glycomycetales</taxon>
        <taxon>Glycomycetaceae</taxon>
        <taxon>Stackebrandtia</taxon>
    </lineage>
</organism>
<keyword evidence="2" id="KW-0560">Oxidoreductase</keyword>
<proteinExistence type="predicted"/>
<dbReference type="PANTHER" id="PTHR21366:SF14">
    <property type="entry name" value="GLYOXALASE DOMAIN-CONTAINING PROTEIN 5"/>
    <property type="match status" value="1"/>
</dbReference>
<dbReference type="Pfam" id="PF00903">
    <property type="entry name" value="Glyoxalase"/>
    <property type="match status" value="1"/>
</dbReference>
<evidence type="ECO:0000313" key="3">
    <source>
        <dbReference type="Proteomes" id="UP000321617"/>
    </source>
</evidence>
<dbReference type="SUPFAM" id="SSF54593">
    <property type="entry name" value="Glyoxalase/Bleomycin resistance protein/Dihydroxybiphenyl dioxygenase"/>
    <property type="match status" value="1"/>
</dbReference>
<keyword evidence="3" id="KW-1185">Reference proteome</keyword>
<feature type="domain" description="VOC" evidence="1">
    <location>
        <begin position="6"/>
        <end position="123"/>
    </location>
</feature>